<sequence length="548" mass="59459">MASLIIDSEQRKLLQSFTPSASQPDTASLHDKEAHLALGKSRDTAICILSDVESDTEDEDDASKELDGSPSFTALTSTVDYLGKSSRLWGSTWVTGSDNRRVDLTVTEYGATESETTIGANTASTGSPTQVDAALGWPNEPRESHLADAGLSQQSCGMNHLLVGNTSTECQDINFATPPTSPESQPYPVAADGKQLQSEPASQESNMVVDAVSDYGVCHSSQGYPDPPSTGAHSRQTANPVGVVQTSFQETEIPAGKSCDDAIPEVRTPSPSKSSDEPCQGQALDDTRSASTHVESDTTEARSSSDAEVSSKSPSLRRFRHKSSQMHKTMQCEDCDAGSEESGNEDGLDRLGSQHSEENSSSLPDVEDTGSEDDDLDDVHQGRKRRKISKSTSCPVRITAASFRGSRKRQSATRTAQLPSDIRTPEATPAPAEASMFLAQFEEWSLKDVLLKRITEGDKTTFQLQFEWDHDSCRPNAGRSISHLKNHRRLPETLHSPAKSSGGRWTSDEDNTVLKMKQEGKSWVDIQRALPHRSVGTIQVRYSTKLRG</sequence>
<feature type="compositionally biased region" description="Acidic residues" evidence="1">
    <location>
        <begin position="365"/>
        <end position="377"/>
    </location>
</feature>
<dbReference type="PROSITE" id="PS50090">
    <property type="entry name" value="MYB_LIKE"/>
    <property type="match status" value="1"/>
</dbReference>
<comment type="caution">
    <text evidence="3">The sequence shown here is derived from an EMBL/GenBank/DDBJ whole genome shotgun (WGS) entry which is preliminary data.</text>
</comment>
<dbReference type="InterPro" id="IPR009057">
    <property type="entry name" value="Homeodomain-like_sf"/>
</dbReference>
<evidence type="ECO:0000256" key="1">
    <source>
        <dbReference type="SAM" id="MobiDB-lite"/>
    </source>
</evidence>
<dbReference type="Proteomes" id="UP000283569">
    <property type="component" value="Unassembled WGS sequence"/>
</dbReference>
<name>A0A420S2B6_GIBIN</name>
<organism evidence="3 4">
    <name type="scientific">Gibberella intermedia</name>
    <name type="common">Bulb rot disease fungus</name>
    <name type="synonym">Fusarium proliferatum</name>
    <dbReference type="NCBI Taxonomy" id="948311"/>
    <lineage>
        <taxon>Eukaryota</taxon>
        <taxon>Fungi</taxon>
        <taxon>Dikarya</taxon>
        <taxon>Ascomycota</taxon>
        <taxon>Pezizomycotina</taxon>
        <taxon>Sordariomycetes</taxon>
        <taxon>Hypocreomycetidae</taxon>
        <taxon>Hypocreales</taxon>
        <taxon>Nectriaceae</taxon>
        <taxon>Fusarium</taxon>
        <taxon>Fusarium fujikuroi species complex</taxon>
    </lineage>
</organism>
<feature type="region of interest" description="Disordered" evidence="1">
    <location>
        <begin position="218"/>
        <end position="238"/>
    </location>
</feature>
<dbReference type="EMBL" id="MRDB01000109">
    <property type="protein sequence ID" value="RKL23437.1"/>
    <property type="molecule type" value="Genomic_DNA"/>
</dbReference>
<accession>A0A420S2B6</accession>
<feature type="region of interest" description="Disordered" evidence="1">
    <location>
        <begin position="176"/>
        <end position="205"/>
    </location>
</feature>
<evidence type="ECO:0000313" key="3">
    <source>
        <dbReference type="EMBL" id="RKL23437.1"/>
    </source>
</evidence>
<feature type="region of interest" description="Disordered" evidence="1">
    <location>
        <begin position="253"/>
        <end position="428"/>
    </location>
</feature>
<dbReference type="SUPFAM" id="SSF46689">
    <property type="entry name" value="Homeodomain-like"/>
    <property type="match status" value="1"/>
</dbReference>
<evidence type="ECO:0000259" key="2">
    <source>
        <dbReference type="PROSITE" id="PS50090"/>
    </source>
</evidence>
<reference evidence="3 4" key="1">
    <citation type="journal article" date="2018" name="Sci. Rep.">
        <title>Characterisation of pathogen-specific regions and novel effector candidates in Fusarium oxysporum f. sp. cepae.</title>
        <authorList>
            <person name="Armitage A.D."/>
            <person name="Taylor A."/>
            <person name="Sobczyk M.K."/>
            <person name="Baxter L."/>
            <person name="Greenfield B.P."/>
            <person name="Bates H.J."/>
            <person name="Wilson F."/>
            <person name="Jackson A.C."/>
            <person name="Ott S."/>
            <person name="Harrison R.J."/>
            <person name="Clarkson J.P."/>
        </authorList>
    </citation>
    <scope>NUCLEOTIDE SEQUENCE [LARGE SCALE GENOMIC DNA]</scope>
    <source>
        <strain evidence="3 4">Fp_A8</strain>
    </source>
</reference>
<feature type="compositionally biased region" description="Basic residues" evidence="1">
    <location>
        <begin position="315"/>
        <end position="325"/>
    </location>
</feature>
<feature type="compositionally biased region" description="Polar residues" evidence="1">
    <location>
        <begin position="195"/>
        <end position="205"/>
    </location>
</feature>
<dbReference type="InterPro" id="IPR001005">
    <property type="entry name" value="SANT/Myb"/>
</dbReference>
<feature type="compositionally biased region" description="Acidic residues" evidence="1">
    <location>
        <begin position="333"/>
        <end position="346"/>
    </location>
</feature>
<gene>
    <name evidence="3" type="ORF">BFJ72_g14504</name>
</gene>
<feature type="domain" description="Myb-like" evidence="2">
    <location>
        <begin position="503"/>
        <end position="546"/>
    </location>
</feature>
<proteinExistence type="predicted"/>
<protein>
    <recommendedName>
        <fullName evidence="2">Myb-like domain-containing protein</fullName>
    </recommendedName>
</protein>
<dbReference type="AlphaFoldDB" id="A0A420S2B6"/>
<evidence type="ECO:0000313" key="4">
    <source>
        <dbReference type="Proteomes" id="UP000283569"/>
    </source>
</evidence>
<feature type="compositionally biased region" description="Basic and acidic residues" evidence="1">
    <location>
        <begin position="294"/>
        <end position="305"/>
    </location>
</feature>